<dbReference type="InterPro" id="IPR015413">
    <property type="entry name" value="Methionyl/Leucyl_tRNA_Synth"/>
</dbReference>
<keyword evidence="4 9" id="KW-0547">Nucleotide-binding</keyword>
<evidence type="ECO:0000256" key="7">
    <source>
        <dbReference type="ARBA" id="ARBA00023146"/>
    </source>
</evidence>
<feature type="short sequence motif" description="'KMSKS' region" evidence="9">
    <location>
        <begin position="618"/>
        <end position="622"/>
    </location>
</feature>
<dbReference type="NCBIfam" id="TIGR00396">
    <property type="entry name" value="leuS_bact"/>
    <property type="match status" value="1"/>
</dbReference>
<dbReference type="Gene3D" id="3.10.20.590">
    <property type="match status" value="1"/>
</dbReference>
<keyword evidence="6 9" id="KW-0648">Protein biosynthesis</keyword>
<evidence type="ECO:0000256" key="10">
    <source>
        <dbReference type="RuleBase" id="RU363035"/>
    </source>
</evidence>
<dbReference type="FunFam" id="3.10.20.590:FF:000001">
    <property type="entry name" value="Leucine--tRNA ligase"/>
    <property type="match status" value="1"/>
</dbReference>
<dbReference type="InterPro" id="IPR002300">
    <property type="entry name" value="aa-tRNA-synth_Ia"/>
</dbReference>
<keyword evidence="16" id="KW-1185">Reference proteome</keyword>
<evidence type="ECO:0000259" key="14">
    <source>
        <dbReference type="Pfam" id="PF13603"/>
    </source>
</evidence>
<comment type="subcellular location">
    <subcellularLocation>
        <location evidence="9">Cytoplasm</location>
    </subcellularLocation>
</comment>
<dbReference type="CDD" id="cd07958">
    <property type="entry name" value="Anticodon_Ia_Leu_BEm"/>
    <property type="match status" value="1"/>
</dbReference>
<evidence type="ECO:0000313" key="15">
    <source>
        <dbReference type="EMBL" id="TWI77473.1"/>
    </source>
</evidence>
<evidence type="ECO:0000313" key="16">
    <source>
        <dbReference type="Proteomes" id="UP000318307"/>
    </source>
</evidence>
<evidence type="ECO:0000256" key="2">
    <source>
        <dbReference type="ARBA" id="ARBA00022490"/>
    </source>
</evidence>
<feature type="domain" description="Methionyl/Leucyl tRNA synthetase" evidence="13">
    <location>
        <begin position="42"/>
        <end position="183"/>
    </location>
</feature>
<evidence type="ECO:0000259" key="12">
    <source>
        <dbReference type="Pfam" id="PF08264"/>
    </source>
</evidence>
<dbReference type="Pfam" id="PF08264">
    <property type="entry name" value="Anticodon_1"/>
    <property type="match status" value="1"/>
</dbReference>
<dbReference type="InterPro" id="IPR025709">
    <property type="entry name" value="Leu_tRNA-synth_edit"/>
</dbReference>
<dbReference type="SUPFAM" id="SSF47323">
    <property type="entry name" value="Anticodon-binding domain of a subclass of class I aminoacyl-tRNA synthetases"/>
    <property type="match status" value="1"/>
</dbReference>
<evidence type="ECO:0000259" key="11">
    <source>
        <dbReference type="Pfam" id="PF00133"/>
    </source>
</evidence>
<dbReference type="FunFam" id="3.40.50.620:FF:000100">
    <property type="entry name" value="probable leucine--tRNA ligase, mitochondrial"/>
    <property type="match status" value="1"/>
</dbReference>
<evidence type="ECO:0000256" key="6">
    <source>
        <dbReference type="ARBA" id="ARBA00022917"/>
    </source>
</evidence>
<dbReference type="Proteomes" id="UP000318307">
    <property type="component" value="Unassembled WGS sequence"/>
</dbReference>
<keyword evidence="2 9" id="KW-0963">Cytoplasm</keyword>
<dbReference type="InterPro" id="IPR014729">
    <property type="entry name" value="Rossmann-like_a/b/a_fold"/>
</dbReference>
<dbReference type="GO" id="GO:0004823">
    <property type="term" value="F:leucine-tRNA ligase activity"/>
    <property type="evidence" value="ECO:0007669"/>
    <property type="project" value="UniProtKB-UniRule"/>
</dbReference>
<dbReference type="EMBL" id="VLLC01000001">
    <property type="protein sequence ID" value="TWI77473.1"/>
    <property type="molecule type" value="Genomic_DNA"/>
</dbReference>
<dbReference type="Pfam" id="PF09334">
    <property type="entry name" value="tRNA-synt_1g"/>
    <property type="match status" value="1"/>
</dbReference>
<dbReference type="SUPFAM" id="SSF50677">
    <property type="entry name" value="ValRS/IleRS/LeuRS editing domain"/>
    <property type="match status" value="1"/>
</dbReference>
<protein>
    <recommendedName>
        <fullName evidence="9">Leucine--tRNA ligase</fullName>
        <ecNumber evidence="9">6.1.1.4</ecNumber>
    </recommendedName>
    <alternativeName>
        <fullName evidence="9">Leucyl-tRNA synthetase</fullName>
        <shortName evidence="9">LeuRS</shortName>
    </alternativeName>
</protein>
<dbReference type="CDD" id="cd00812">
    <property type="entry name" value="LeuRS_core"/>
    <property type="match status" value="1"/>
</dbReference>
<dbReference type="GO" id="GO:0002161">
    <property type="term" value="F:aminoacyl-tRNA deacylase activity"/>
    <property type="evidence" value="ECO:0007669"/>
    <property type="project" value="InterPro"/>
</dbReference>
<feature type="domain" description="Leucyl-tRNA synthetase editing" evidence="14">
    <location>
        <begin position="222"/>
        <end position="408"/>
    </location>
</feature>
<evidence type="ECO:0000256" key="5">
    <source>
        <dbReference type="ARBA" id="ARBA00022840"/>
    </source>
</evidence>
<dbReference type="GO" id="GO:0006429">
    <property type="term" value="P:leucyl-tRNA aminoacylation"/>
    <property type="evidence" value="ECO:0007669"/>
    <property type="project" value="UniProtKB-UniRule"/>
</dbReference>
<dbReference type="AlphaFoldDB" id="A0A562S8F0"/>
<dbReference type="Gene3D" id="2.20.28.290">
    <property type="match status" value="1"/>
</dbReference>
<organism evidence="15 16">
    <name type="scientific">Desulfobotulus alkaliphilus</name>
    <dbReference type="NCBI Taxonomy" id="622671"/>
    <lineage>
        <taxon>Bacteria</taxon>
        <taxon>Pseudomonadati</taxon>
        <taxon>Thermodesulfobacteriota</taxon>
        <taxon>Desulfobacteria</taxon>
        <taxon>Desulfobacterales</taxon>
        <taxon>Desulfobacteraceae</taxon>
        <taxon>Desulfobotulus</taxon>
    </lineage>
</organism>
<dbReference type="InterPro" id="IPR009008">
    <property type="entry name" value="Val/Leu/Ile-tRNA-synth_edit"/>
</dbReference>
<dbReference type="PANTHER" id="PTHR43740:SF2">
    <property type="entry name" value="LEUCINE--TRNA LIGASE, MITOCHONDRIAL"/>
    <property type="match status" value="1"/>
</dbReference>
<dbReference type="FunFam" id="1.10.730.10:FF:000011">
    <property type="entry name" value="Leucine--tRNA ligase chloroplastic/mitochondrial"/>
    <property type="match status" value="1"/>
</dbReference>
<evidence type="ECO:0000256" key="8">
    <source>
        <dbReference type="ARBA" id="ARBA00047469"/>
    </source>
</evidence>
<dbReference type="PRINTS" id="PR00985">
    <property type="entry name" value="TRNASYNTHLEU"/>
</dbReference>
<feature type="domain" description="Methionyl/Valyl/Leucyl/Isoleucyl-tRNA synthetase anticodon-binding" evidence="12">
    <location>
        <begin position="700"/>
        <end position="826"/>
    </location>
</feature>
<keyword evidence="7 9" id="KW-0030">Aminoacyl-tRNA synthetase</keyword>
<dbReference type="PANTHER" id="PTHR43740">
    <property type="entry name" value="LEUCYL-TRNA SYNTHETASE"/>
    <property type="match status" value="1"/>
</dbReference>
<dbReference type="InterPro" id="IPR013155">
    <property type="entry name" value="M/V/L/I-tRNA-synth_anticd-bd"/>
</dbReference>
<dbReference type="Gene3D" id="3.40.50.620">
    <property type="entry name" value="HUPs"/>
    <property type="match status" value="2"/>
</dbReference>
<comment type="catalytic activity">
    <reaction evidence="8 9">
        <text>tRNA(Leu) + L-leucine + ATP = L-leucyl-tRNA(Leu) + AMP + diphosphate</text>
        <dbReference type="Rhea" id="RHEA:11688"/>
        <dbReference type="Rhea" id="RHEA-COMP:9613"/>
        <dbReference type="Rhea" id="RHEA-COMP:9622"/>
        <dbReference type="ChEBI" id="CHEBI:30616"/>
        <dbReference type="ChEBI" id="CHEBI:33019"/>
        <dbReference type="ChEBI" id="CHEBI:57427"/>
        <dbReference type="ChEBI" id="CHEBI:78442"/>
        <dbReference type="ChEBI" id="CHEBI:78494"/>
        <dbReference type="ChEBI" id="CHEBI:456215"/>
        <dbReference type="EC" id="6.1.1.4"/>
    </reaction>
</comment>
<dbReference type="HAMAP" id="MF_00049_B">
    <property type="entry name" value="Leu_tRNA_synth_B"/>
    <property type="match status" value="1"/>
</dbReference>
<gene>
    <name evidence="9" type="primary">leuS</name>
    <name evidence="15" type="ORF">LZ24_00283</name>
</gene>
<dbReference type="Gene3D" id="1.10.730.10">
    <property type="entry name" value="Isoleucyl-tRNA Synthetase, Domain 1"/>
    <property type="match status" value="2"/>
</dbReference>
<feature type="domain" description="Aminoacyl-tRNA synthetase class Ia" evidence="11">
    <location>
        <begin position="422"/>
        <end position="580"/>
    </location>
</feature>
<sequence>MLSDTYNPLEIEEKWQKSWDSDGVFQVHEDREKPKYYLLEMFPYPSGKIHMGHVRNYTIGDVVARYKRMRGFNVLHPMGWDAFGMPAENAAIQNNTHPAAWTYENIDSMRKQLKRLGFSYDWDRELATCTPEYYRWEQWLFIRMFEKGMVYRKESFVNFCDPCQTVLANEQVEDGACWRCGREVRQKKLWQWYFRITDYAQDLLDYCDRLPGWPEKVTTMQKNWIGKSTGARIRFGIEGREDGIDVFTTRPDTVCGASFVCLAPEHPLVTALAAGNTQAPEVEAFLGKMARQERTAKAIETAEKEGVFTGSYAINPVSGGSVPIYAGNFVLMEYGTGAVMGVPAHDQRDFDFAARYGLPRPVVVQPAGEKLDEATMQEAWTGPGTLVNSESFSGMDNVAAQTAIADWLQAKNAGEKAERFRLRDWGISRQRYWGTPIPMIHCDTCGIVPVPEEDLPVRLPEDAGLLANGGSPLGSLASFYEVTCPKCGKKARRDTDTMDTFVESSWYFLRYCSPKEERAIFNREAVAYWMPVDQYIGGVEHAVMHLLYSRYFTRVLEAEGLVDFKEPFTNLLTQGMVCKETTTCKEHGFLYPEEVDFSKDTPICTKCGNPVSIGRVEKMSKSKRNVVDPTLLLDRYGADTTRLFCLFAAPPERDLEWSDTGVEGSFRFLNRVWRLALRYQDVARKAVAYNGELAALSGGDRDVFRKTHQTIKKVAEDVDRFHFNTAISAVMELVNAVFAAGEKGEDIQHAGVARHLIESICLMLSPVVPHFTQEIWAALGGEGALPEKAWPRWREDALQEDSILVVVQVNGKLRDRVTLPADADEESIKAAALAAEGAVRFMEGKEVKKVIVVKGKLVNIVVG</sequence>
<feature type="binding site" evidence="9">
    <location>
        <position position="621"/>
    </location>
    <ligand>
        <name>ATP</name>
        <dbReference type="ChEBI" id="CHEBI:30616"/>
    </ligand>
</feature>
<keyword evidence="5 9" id="KW-0067">ATP-binding</keyword>
<dbReference type="EC" id="6.1.1.4" evidence="9"/>
<reference evidence="15 16" key="1">
    <citation type="submission" date="2019-07" db="EMBL/GenBank/DDBJ databases">
        <title>Genome sequencing of 100 strains of the haloalkaliphilic chemolithoautotrophic sulfur-oxidizing bacterium Thioalkalivibrio.</title>
        <authorList>
            <person name="Muyzer G."/>
        </authorList>
    </citation>
    <scope>NUCLEOTIDE SEQUENCE [LARGE SCALE GENOMIC DNA]</scope>
    <source>
        <strain evidence="15 16">ASO4-4</strain>
    </source>
</reference>
<evidence type="ECO:0000256" key="9">
    <source>
        <dbReference type="HAMAP-Rule" id="MF_00049"/>
    </source>
</evidence>
<evidence type="ECO:0000256" key="3">
    <source>
        <dbReference type="ARBA" id="ARBA00022598"/>
    </source>
</evidence>
<accession>A0A562S8F0</accession>
<dbReference type="InterPro" id="IPR001412">
    <property type="entry name" value="aa-tRNA-synth_I_CS"/>
</dbReference>
<comment type="similarity">
    <text evidence="1 9 10">Belongs to the class-I aminoacyl-tRNA synthetase family.</text>
</comment>
<dbReference type="Pfam" id="PF13603">
    <property type="entry name" value="tRNA-synt_1_2"/>
    <property type="match status" value="1"/>
</dbReference>
<dbReference type="SUPFAM" id="SSF52374">
    <property type="entry name" value="Nucleotidylyl transferase"/>
    <property type="match status" value="1"/>
</dbReference>
<dbReference type="Pfam" id="PF00133">
    <property type="entry name" value="tRNA-synt_1"/>
    <property type="match status" value="2"/>
</dbReference>
<dbReference type="PROSITE" id="PS00178">
    <property type="entry name" value="AA_TRNA_LIGASE_I"/>
    <property type="match status" value="1"/>
</dbReference>
<keyword evidence="3 9" id="KW-0436">Ligase</keyword>
<proteinExistence type="inferred from homology"/>
<evidence type="ECO:0000256" key="1">
    <source>
        <dbReference type="ARBA" id="ARBA00005594"/>
    </source>
</evidence>
<dbReference type="InterPro" id="IPR009080">
    <property type="entry name" value="tRNAsynth_Ia_anticodon-bd"/>
</dbReference>
<dbReference type="GO" id="GO:0005524">
    <property type="term" value="F:ATP binding"/>
    <property type="evidence" value="ECO:0007669"/>
    <property type="project" value="UniProtKB-UniRule"/>
</dbReference>
<name>A0A562S8F0_9BACT</name>
<feature type="short sequence motif" description="'HIGH' region" evidence="9">
    <location>
        <begin position="43"/>
        <end position="53"/>
    </location>
</feature>
<comment type="caution">
    <text evidence="15">The sequence shown here is derived from an EMBL/GenBank/DDBJ whole genome shotgun (WGS) entry which is preliminary data.</text>
</comment>
<dbReference type="FunFam" id="3.40.50.620:FF:000003">
    <property type="entry name" value="Leucine--tRNA ligase"/>
    <property type="match status" value="1"/>
</dbReference>
<dbReference type="InterPro" id="IPR002302">
    <property type="entry name" value="Leu-tRNA-ligase"/>
</dbReference>
<feature type="domain" description="Aminoacyl-tRNA synthetase class Ia" evidence="11">
    <location>
        <begin position="617"/>
        <end position="658"/>
    </location>
</feature>
<dbReference type="GO" id="GO:0005829">
    <property type="term" value="C:cytosol"/>
    <property type="evidence" value="ECO:0007669"/>
    <property type="project" value="TreeGrafter"/>
</dbReference>
<evidence type="ECO:0000256" key="4">
    <source>
        <dbReference type="ARBA" id="ARBA00022741"/>
    </source>
</evidence>
<evidence type="ECO:0000259" key="13">
    <source>
        <dbReference type="Pfam" id="PF09334"/>
    </source>
</evidence>